<evidence type="ECO:0000313" key="3">
    <source>
        <dbReference type="Proteomes" id="UP000187406"/>
    </source>
</evidence>
<keyword evidence="1" id="KW-0812">Transmembrane</keyword>
<protein>
    <submittedName>
        <fullName evidence="2">Uncharacterized protein</fullName>
    </submittedName>
</protein>
<evidence type="ECO:0000313" key="2">
    <source>
        <dbReference type="EMBL" id="GAV77476.1"/>
    </source>
</evidence>
<dbReference type="Proteomes" id="UP000187406">
    <property type="component" value="Unassembled WGS sequence"/>
</dbReference>
<feature type="non-terminal residue" evidence="2">
    <location>
        <position position="1"/>
    </location>
</feature>
<evidence type="ECO:0000256" key="1">
    <source>
        <dbReference type="SAM" id="Phobius"/>
    </source>
</evidence>
<dbReference type="InParanoid" id="A0A1Q3CB46"/>
<dbReference type="AlphaFoldDB" id="A0A1Q3CB46"/>
<comment type="caution">
    <text evidence="2">The sequence shown here is derived from an EMBL/GenBank/DDBJ whole genome shotgun (WGS) entry which is preliminary data.</text>
</comment>
<dbReference type="EMBL" id="BDDD01001633">
    <property type="protein sequence ID" value="GAV77476.1"/>
    <property type="molecule type" value="Genomic_DNA"/>
</dbReference>
<proteinExistence type="predicted"/>
<gene>
    <name evidence="2" type="ORF">CFOL_v3_20947</name>
</gene>
<keyword evidence="1" id="KW-0472">Membrane</keyword>
<feature type="transmembrane region" description="Helical" evidence="1">
    <location>
        <begin position="15"/>
        <end position="36"/>
    </location>
</feature>
<name>A0A1Q3CB46_CEPFO</name>
<keyword evidence="1" id="KW-1133">Transmembrane helix</keyword>
<feature type="transmembrane region" description="Helical" evidence="1">
    <location>
        <begin position="48"/>
        <end position="66"/>
    </location>
</feature>
<sequence length="139" mass="16076">VLVRWTSVESYDACLAIASILLNGISRSLCLVNKVWIEDIKLISLHNLRRGVVMIIVSLIVFVPLVSSVNTIKIFGFSWSIFVMPPIYLRVQVHLLTRAKYCITFLHCSHCFHGFQLKVVYRCSWLRCRSFLHSSLLFF</sequence>
<organism evidence="2 3">
    <name type="scientific">Cephalotus follicularis</name>
    <name type="common">Albany pitcher plant</name>
    <dbReference type="NCBI Taxonomy" id="3775"/>
    <lineage>
        <taxon>Eukaryota</taxon>
        <taxon>Viridiplantae</taxon>
        <taxon>Streptophyta</taxon>
        <taxon>Embryophyta</taxon>
        <taxon>Tracheophyta</taxon>
        <taxon>Spermatophyta</taxon>
        <taxon>Magnoliopsida</taxon>
        <taxon>eudicotyledons</taxon>
        <taxon>Gunneridae</taxon>
        <taxon>Pentapetalae</taxon>
        <taxon>rosids</taxon>
        <taxon>fabids</taxon>
        <taxon>Oxalidales</taxon>
        <taxon>Cephalotaceae</taxon>
        <taxon>Cephalotus</taxon>
    </lineage>
</organism>
<accession>A0A1Q3CB46</accession>
<reference evidence="3" key="1">
    <citation type="submission" date="2016-04" db="EMBL/GenBank/DDBJ databases">
        <title>Cephalotus genome sequencing.</title>
        <authorList>
            <person name="Fukushima K."/>
            <person name="Hasebe M."/>
            <person name="Fang X."/>
        </authorList>
    </citation>
    <scope>NUCLEOTIDE SEQUENCE [LARGE SCALE GENOMIC DNA]</scope>
    <source>
        <strain evidence="3">cv. St1</strain>
    </source>
</reference>
<keyword evidence="3" id="KW-1185">Reference proteome</keyword>